<dbReference type="RefSeq" id="WP_130968912.1">
    <property type="nucleotide sequence ID" value="NZ_SIXI01000006.1"/>
</dbReference>
<evidence type="ECO:0000313" key="2">
    <source>
        <dbReference type="Proteomes" id="UP000292120"/>
    </source>
</evidence>
<dbReference type="InterPro" id="IPR045179">
    <property type="entry name" value="YgfZ/GcvT"/>
</dbReference>
<dbReference type="Proteomes" id="UP000292120">
    <property type="component" value="Unassembled WGS sequence"/>
</dbReference>
<reference evidence="1 2" key="1">
    <citation type="submission" date="2019-02" db="EMBL/GenBank/DDBJ databases">
        <title>Aquabacterium sp. strain KMB7.</title>
        <authorList>
            <person name="Chen W.-M."/>
        </authorList>
    </citation>
    <scope>NUCLEOTIDE SEQUENCE [LARGE SCALE GENOMIC DNA]</scope>
    <source>
        <strain evidence="1 2">KMB7</strain>
    </source>
</reference>
<sequence>MSTPASSSPMSPDTALSAPVTVTEFPAMPTDTTSWQGVCALPHLGLINAEGPDTAAFLHGQLSQDVQLLPAGEARLAAYCTAKGRMLADFTLWRHGEDGVRLLLTAALLPATLKRLSMFVLRAKTRLTDGLASTSSAPLALRGVVGLSLIDRLAGDAGASAPGHHKVLALPDGAQLVRLPDVAGVARALWVGPLAQTPALDALSALPTAAWGWLEVMSGVPRIELGTVEQFVPQMINYELVGGVNFRKGCYPGQEVVARSQYRGTVKRRLHLGHVAAAAAAGQEVFSSADPGQPCGLVVNAAAAPDGGWACSLELKLEQAGQPLRLGSPEGPSLRLLPLPYPLPTGDVDA</sequence>
<protein>
    <submittedName>
        <fullName evidence="1">Folate-binding protein</fullName>
    </submittedName>
</protein>
<accession>A0A4Q9GVV0</accession>
<dbReference type="PANTHER" id="PTHR22602">
    <property type="entry name" value="TRANSFERASE CAF17, MITOCHONDRIAL-RELATED"/>
    <property type="match status" value="1"/>
</dbReference>
<dbReference type="Gene3D" id="3.30.70.1400">
    <property type="entry name" value="Aminomethyltransferase beta-barrel domains"/>
    <property type="match status" value="1"/>
</dbReference>
<dbReference type="SUPFAM" id="SSF103025">
    <property type="entry name" value="Folate-binding domain"/>
    <property type="match status" value="1"/>
</dbReference>
<dbReference type="NCBIfam" id="TIGR03317">
    <property type="entry name" value="ygfZ_signature"/>
    <property type="match status" value="1"/>
</dbReference>
<dbReference type="PANTHER" id="PTHR22602:SF0">
    <property type="entry name" value="TRANSFERASE CAF17, MITOCHONDRIAL-RELATED"/>
    <property type="match status" value="1"/>
</dbReference>
<organism evidence="1 2">
    <name type="scientific">Aquabacterium lacunae</name>
    <dbReference type="NCBI Taxonomy" id="2528630"/>
    <lineage>
        <taxon>Bacteria</taxon>
        <taxon>Pseudomonadati</taxon>
        <taxon>Pseudomonadota</taxon>
        <taxon>Betaproteobacteria</taxon>
        <taxon>Burkholderiales</taxon>
        <taxon>Aquabacterium</taxon>
    </lineage>
</organism>
<dbReference type="AlphaFoldDB" id="A0A4Q9GVV0"/>
<dbReference type="Gene3D" id="2.40.30.160">
    <property type="match status" value="1"/>
</dbReference>
<dbReference type="OrthoDB" id="9796287at2"/>
<dbReference type="InterPro" id="IPR017703">
    <property type="entry name" value="YgfZ/GCV_T_CS"/>
</dbReference>
<name>A0A4Q9GVV0_9BURK</name>
<gene>
    <name evidence="1" type="ORF">EYS42_14520</name>
</gene>
<comment type="caution">
    <text evidence="1">The sequence shown here is derived from an EMBL/GenBank/DDBJ whole genome shotgun (WGS) entry which is preliminary data.</text>
</comment>
<dbReference type="EMBL" id="SIXI01000006">
    <property type="protein sequence ID" value="TBO28821.1"/>
    <property type="molecule type" value="Genomic_DNA"/>
</dbReference>
<proteinExistence type="predicted"/>
<keyword evidence="2" id="KW-1185">Reference proteome</keyword>
<dbReference type="GO" id="GO:0016226">
    <property type="term" value="P:iron-sulfur cluster assembly"/>
    <property type="evidence" value="ECO:0007669"/>
    <property type="project" value="TreeGrafter"/>
</dbReference>
<evidence type="ECO:0000313" key="1">
    <source>
        <dbReference type="EMBL" id="TBO28821.1"/>
    </source>
</evidence>